<gene>
    <name evidence="2" type="ORF">PV10_01720</name>
</gene>
<dbReference type="STRING" id="212818.A0A0D1ZU26"/>
<feature type="compositionally biased region" description="Polar residues" evidence="1">
    <location>
        <begin position="121"/>
        <end position="139"/>
    </location>
</feature>
<proteinExistence type="predicted"/>
<dbReference type="OMA" id="PFRAVDC"/>
<keyword evidence="3" id="KW-1185">Reference proteome</keyword>
<feature type="compositionally biased region" description="Polar residues" evidence="1">
    <location>
        <begin position="160"/>
        <end position="169"/>
    </location>
</feature>
<dbReference type="Proteomes" id="UP000054302">
    <property type="component" value="Unassembled WGS sequence"/>
</dbReference>
<dbReference type="SUPFAM" id="SSF52833">
    <property type="entry name" value="Thioredoxin-like"/>
    <property type="match status" value="1"/>
</dbReference>
<dbReference type="RefSeq" id="XP_016229601.1">
    <property type="nucleotide sequence ID" value="XM_016365952.1"/>
</dbReference>
<feature type="compositionally biased region" description="Basic and acidic residues" evidence="1">
    <location>
        <begin position="392"/>
        <end position="403"/>
    </location>
</feature>
<organism evidence="2 3">
    <name type="scientific">Exophiala mesophila</name>
    <name type="common">Black yeast-like fungus</name>
    <dbReference type="NCBI Taxonomy" id="212818"/>
    <lineage>
        <taxon>Eukaryota</taxon>
        <taxon>Fungi</taxon>
        <taxon>Dikarya</taxon>
        <taxon>Ascomycota</taxon>
        <taxon>Pezizomycotina</taxon>
        <taxon>Eurotiomycetes</taxon>
        <taxon>Chaetothyriomycetidae</taxon>
        <taxon>Chaetothyriales</taxon>
        <taxon>Herpotrichiellaceae</taxon>
        <taxon>Exophiala</taxon>
    </lineage>
</organism>
<dbReference type="PROSITE" id="PS51354">
    <property type="entry name" value="GLUTAREDOXIN_2"/>
    <property type="match status" value="1"/>
</dbReference>
<feature type="region of interest" description="Disordered" evidence="1">
    <location>
        <begin position="245"/>
        <end position="452"/>
    </location>
</feature>
<evidence type="ECO:0000256" key="1">
    <source>
        <dbReference type="SAM" id="MobiDB-lite"/>
    </source>
</evidence>
<feature type="compositionally biased region" description="Basic and acidic residues" evidence="1">
    <location>
        <begin position="140"/>
        <end position="158"/>
    </location>
</feature>
<dbReference type="OrthoDB" id="9932926at2759"/>
<dbReference type="InterPro" id="IPR036249">
    <property type="entry name" value="Thioredoxin-like_sf"/>
</dbReference>
<feature type="compositionally biased region" description="Basic and acidic residues" evidence="1">
    <location>
        <begin position="416"/>
        <end position="452"/>
    </location>
</feature>
<evidence type="ECO:0000313" key="3">
    <source>
        <dbReference type="Proteomes" id="UP000054302"/>
    </source>
</evidence>
<dbReference type="Gene3D" id="3.40.30.10">
    <property type="entry name" value="Glutaredoxin"/>
    <property type="match status" value="1"/>
</dbReference>
<dbReference type="HOGENOM" id="CLU_033575_0_1_1"/>
<reference evidence="2 3" key="1">
    <citation type="submission" date="2015-01" db="EMBL/GenBank/DDBJ databases">
        <title>The Genome Sequence of Exophiala mesophila CBS40295.</title>
        <authorList>
            <consortium name="The Broad Institute Genomics Platform"/>
            <person name="Cuomo C."/>
            <person name="de Hoog S."/>
            <person name="Gorbushina A."/>
            <person name="Stielow B."/>
            <person name="Teixiera M."/>
            <person name="Abouelleil A."/>
            <person name="Chapman S.B."/>
            <person name="Priest M."/>
            <person name="Young S.K."/>
            <person name="Wortman J."/>
            <person name="Nusbaum C."/>
            <person name="Birren B."/>
        </authorList>
    </citation>
    <scope>NUCLEOTIDE SEQUENCE [LARGE SCALE GENOMIC DNA]</scope>
    <source>
        <strain evidence="2 3">CBS 40295</strain>
    </source>
</reference>
<feature type="compositionally biased region" description="Low complexity" evidence="1">
    <location>
        <begin position="175"/>
        <end position="211"/>
    </location>
</feature>
<feature type="compositionally biased region" description="Low complexity" evidence="1">
    <location>
        <begin position="330"/>
        <end position="374"/>
    </location>
</feature>
<dbReference type="AlphaFoldDB" id="A0A0D1ZU26"/>
<feature type="compositionally biased region" description="Basic and acidic residues" evidence="1">
    <location>
        <begin position="254"/>
        <end position="265"/>
    </location>
</feature>
<protein>
    <submittedName>
        <fullName evidence="2">Uncharacterized protein</fullName>
    </submittedName>
</protein>
<dbReference type="GeneID" id="27319565"/>
<sequence length="452" mass="47183">MASTSSPYSDSTLYLYTSLTAGSSHIITATSRMETILKANKIPFRAVDCATDEKARMLWGRRSKGRKLPGLVKFGSIIGDLEQIEEWNEYGELKEQIAEADEFGSLGSSTANATLAPEPPISTTNASTPQRSGPPSRASSETRHISIAEPSKDKEATKPAESSLNQTIRQLGAEAAAKAGQKKAAATAAAVTSASSSTTTPTTAAKVPTKSPSTTDQIPVPAATKLSADAAVDSGEGVAAVTAAKIPSQLAAEGAKRTSVDKIAETENTTTTTSDPSLKSPTDETTPSTSTSTSTPTSTEEQLLNLRRSSSVTKTKTKLSESTPAAESNTILATSSDSITDTTTETATAEPTKSPSSSASPPAVGPGSSPTTSLSPPPRKHRGSDVVDADVEEIRAMEKKLSIQEEDEEEDEEDEKEKAKAKAKADLQGEESEAKITATDKLEDSVTTKGER</sequence>
<feature type="compositionally biased region" description="Low complexity" evidence="1">
    <location>
        <begin position="283"/>
        <end position="301"/>
    </location>
</feature>
<feature type="region of interest" description="Disordered" evidence="1">
    <location>
        <begin position="107"/>
        <end position="219"/>
    </location>
</feature>
<name>A0A0D1ZU26_EXOME</name>
<dbReference type="VEuPathDB" id="FungiDB:PV10_01720"/>
<dbReference type="EMBL" id="KN847520">
    <property type="protein sequence ID" value="KIV98027.1"/>
    <property type="molecule type" value="Genomic_DNA"/>
</dbReference>
<feature type="compositionally biased region" description="Acidic residues" evidence="1">
    <location>
        <begin position="404"/>
        <end position="415"/>
    </location>
</feature>
<evidence type="ECO:0000313" key="2">
    <source>
        <dbReference type="EMBL" id="KIV98027.1"/>
    </source>
</evidence>
<accession>A0A0D1ZU26</accession>